<gene>
    <name evidence="8" type="ORF">BB559_000904</name>
</gene>
<dbReference type="GO" id="GO:0031391">
    <property type="term" value="C:Elg1 RFC-like complex"/>
    <property type="evidence" value="ECO:0007669"/>
    <property type="project" value="UniProtKB-ARBA"/>
</dbReference>
<dbReference type="PANTHER" id="PTHR11669">
    <property type="entry name" value="REPLICATION FACTOR C / DNA POLYMERASE III GAMMA-TAU SUBUNIT"/>
    <property type="match status" value="1"/>
</dbReference>
<dbReference type="InterPro" id="IPR027417">
    <property type="entry name" value="P-loop_NTPase"/>
</dbReference>
<dbReference type="Proteomes" id="UP000245699">
    <property type="component" value="Unassembled WGS sequence"/>
</dbReference>
<dbReference type="GO" id="GO:0005663">
    <property type="term" value="C:DNA replication factor C complex"/>
    <property type="evidence" value="ECO:0007669"/>
    <property type="project" value="TreeGrafter"/>
</dbReference>
<dbReference type="STRING" id="61424.A0A2T9Z3Q6"/>
<dbReference type="InterPro" id="IPR050238">
    <property type="entry name" value="DNA_Rep/Repair_Clamp_Loader"/>
</dbReference>
<dbReference type="InterPro" id="IPR003593">
    <property type="entry name" value="AAA+_ATPase"/>
</dbReference>
<dbReference type="SUPFAM" id="SSF52540">
    <property type="entry name" value="P-loop containing nucleoside triphosphate hydrolases"/>
    <property type="match status" value="1"/>
</dbReference>
<feature type="domain" description="AAA+ ATPase" evidence="7">
    <location>
        <begin position="53"/>
        <end position="210"/>
    </location>
</feature>
<dbReference type="OrthoDB" id="4199794at2759"/>
<proteinExistence type="inferred from homology"/>
<evidence type="ECO:0000256" key="6">
    <source>
        <dbReference type="ARBA" id="ARBA00023242"/>
    </source>
</evidence>
<evidence type="ECO:0000256" key="5">
    <source>
        <dbReference type="ARBA" id="ARBA00022840"/>
    </source>
</evidence>
<evidence type="ECO:0000256" key="1">
    <source>
        <dbReference type="ARBA" id="ARBA00004123"/>
    </source>
</evidence>
<dbReference type="GO" id="GO:0006281">
    <property type="term" value="P:DNA repair"/>
    <property type="evidence" value="ECO:0007669"/>
    <property type="project" value="TreeGrafter"/>
</dbReference>
<name>A0A2T9Z3Q6_9FUNG</name>
<dbReference type="GO" id="GO:0003689">
    <property type="term" value="F:DNA clamp loader activity"/>
    <property type="evidence" value="ECO:0007669"/>
    <property type="project" value="TreeGrafter"/>
</dbReference>
<dbReference type="FunFam" id="1.20.272.10:FF:000011">
    <property type="entry name" value="Replication factor C subunit 2"/>
    <property type="match status" value="1"/>
</dbReference>
<evidence type="ECO:0000259" key="7">
    <source>
        <dbReference type="SMART" id="SM00382"/>
    </source>
</evidence>
<keyword evidence="4" id="KW-0547">Nucleotide-binding</keyword>
<keyword evidence="3" id="KW-0235">DNA replication</keyword>
<evidence type="ECO:0000256" key="4">
    <source>
        <dbReference type="ARBA" id="ARBA00022741"/>
    </source>
</evidence>
<dbReference type="AlphaFoldDB" id="A0A2T9Z3Q6"/>
<dbReference type="SUPFAM" id="SSF48019">
    <property type="entry name" value="post-AAA+ oligomerization domain-like"/>
    <property type="match status" value="1"/>
</dbReference>
<keyword evidence="5" id="KW-0067">ATP-binding</keyword>
<dbReference type="Pfam" id="PF00004">
    <property type="entry name" value="AAA"/>
    <property type="match status" value="1"/>
</dbReference>
<accession>A0A2T9Z3Q6</accession>
<dbReference type="InterPro" id="IPR003959">
    <property type="entry name" value="ATPase_AAA_core"/>
</dbReference>
<evidence type="ECO:0000313" key="9">
    <source>
        <dbReference type="Proteomes" id="UP000245699"/>
    </source>
</evidence>
<evidence type="ECO:0000256" key="2">
    <source>
        <dbReference type="ARBA" id="ARBA00005378"/>
    </source>
</evidence>
<dbReference type="Gene3D" id="3.40.50.300">
    <property type="entry name" value="P-loop containing nucleotide triphosphate hydrolases"/>
    <property type="match status" value="1"/>
</dbReference>
<reference evidence="8 9" key="1">
    <citation type="journal article" date="2018" name="MBio">
        <title>Comparative Genomics Reveals the Core Gene Toolbox for the Fungus-Insect Symbiosis.</title>
        <authorList>
            <person name="Wang Y."/>
            <person name="Stata M."/>
            <person name="Wang W."/>
            <person name="Stajich J.E."/>
            <person name="White M.M."/>
            <person name="Moncalvo J.M."/>
        </authorList>
    </citation>
    <scope>NUCLEOTIDE SEQUENCE [LARGE SCALE GENOMIC DNA]</scope>
    <source>
        <strain evidence="8 9">AUS-77-4</strain>
    </source>
</reference>
<keyword evidence="9" id="KW-1185">Reference proteome</keyword>
<comment type="similarity">
    <text evidence="2">Belongs to the activator 1 small subunits family.</text>
</comment>
<dbReference type="PANTHER" id="PTHR11669:SF20">
    <property type="entry name" value="REPLICATION FACTOR C SUBUNIT 4"/>
    <property type="match status" value="1"/>
</dbReference>
<protein>
    <recommendedName>
        <fullName evidence="7">AAA+ ATPase domain-containing protein</fullName>
    </recommendedName>
</protein>
<dbReference type="GO" id="GO:0005634">
    <property type="term" value="C:nucleus"/>
    <property type="evidence" value="ECO:0007669"/>
    <property type="project" value="UniProtKB-SubCell"/>
</dbReference>
<dbReference type="InterPro" id="IPR013748">
    <property type="entry name" value="Rep_factorC_C"/>
</dbReference>
<dbReference type="SMART" id="SM00382">
    <property type="entry name" value="AAA"/>
    <property type="match status" value="1"/>
</dbReference>
<dbReference type="GO" id="GO:0003677">
    <property type="term" value="F:DNA binding"/>
    <property type="evidence" value="ECO:0007669"/>
    <property type="project" value="InterPro"/>
</dbReference>
<dbReference type="FunFam" id="3.40.50.300:FF:000952">
    <property type="entry name" value="Replication factor C subunit 2"/>
    <property type="match status" value="1"/>
</dbReference>
<organism evidence="8 9">
    <name type="scientific">Furculomyces boomerangus</name>
    <dbReference type="NCBI Taxonomy" id="61424"/>
    <lineage>
        <taxon>Eukaryota</taxon>
        <taxon>Fungi</taxon>
        <taxon>Fungi incertae sedis</taxon>
        <taxon>Zoopagomycota</taxon>
        <taxon>Kickxellomycotina</taxon>
        <taxon>Harpellomycetes</taxon>
        <taxon>Harpellales</taxon>
        <taxon>Harpellaceae</taxon>
        <taxon>Furculomyces</taxon>
    </lineage>
</organism>
<dbReference type="Gene3D" id="1.20.272.10">
    <property type="match status" value="1"/>
</dbReference>
<evidence type="ECO:0000313" key="8">
    <source>
        <dbReference type="EMBL" id="PVU99238.1"/>
    </source>
</evidence>
<comment type="subcellular location">
    <subcellularLocation>
        <location evidence="1">Nucleus</location>
    </subcellularLocation>
</comment>
<dbReference type="InterPro" id="IPR008921">
    <property type="entry name" value="DNA_pol3_clamp-load_cplx_C"/>
</dbReference>
<sequence>MFTKNKVKSSSSNPTIDEQILPWVEKYRPKKISDVVSQAEVVNVLHKSVETKGLPHLLFYGPPGTGKTSTILAFSRELFGPELVKSRVLELNASDERGIQVIRNKVKNFAQSVSNATVPGYPCPPFKIVVLDEADSMTADAQAALRRIMESYSKITRFCLGIEALVKASDGDLRRAIMTLQSAHTLDQSSELGPEIINDVCGVVPEKLIEELLDSCKKKSIEGMKKTALKTTMEGYPTKQVLFQLHEKLVCDPSITSKQKVLMADKLGSTEFSLTNGADDELQLLSMLISISQAY</sequence>
<dbReference type="EMBL" id="MBFT01000048">
    <property type="protein sequence ID" value="PVU99238.1"/>
    <property type="molecule type" value="Genomic_DNA"/>
</dbReference>
<dbReference type="GO" id="GO:0006271">
    <property type="term" value="P:DNA strand elongation involved in DNA replication"/>
    <property type="evidence" value="ECO:0007669"/>
    <property type="project" value="UniProtKB-ARBA"/>
</dbReference>
<dbReference type="CDD" id="cd00009">
    <property type="entry name" value="AAA"/>
    <property type="match status" value="1"/>
</dbReference>
<dbReference type="GO" id="GO:0016887">
    <property type="term" value="F:ATP hydrolysis activity"/>
    <property type="evidence" value="ECO:0007669"/>
    <property type="project" value="InterPro"/>
</dbReference>
<dbReference type="GO" id="GO:0005524">
    <property type="term" value="F:ATP binding"/>
    <property type="evidence" value="ECO:0007669"/>
    <property type="project" value="UniProtKB-KW"/>
</dbReference>
<keyword evidence="6" id="KW-0539">Nucleus</keyword>
<evidence type="ECO:0000256" key="3">
    <source>
        <dbReference type="ARBA" id="ARBA00022705"/>
    </source>
</evidence>
<dbReference type="Pfam" id="PF08542">
    <property type="entry name" value="Rep_fac_C"/>
    <property type="match status" value="1"/>
</dbReference>
<comment type="caution">
    <text evidence="8">The sequence shown here is derived from an EMBL/GenBank/DDBJ whole genome shotgun (WGS) entry which is preliminary data.</text>
</comment>